<evidence type="ECO:0000313" key="1">
    <source>
        <dbReference type="EMBL" id="KIL97278.1"/>
    </source>
</evidence>
<sequence length="37" mass="4377">MLRSIAESRRDSETLLRQMADAYEFRAIGDQMPQYRA</sequence>
<dbReference type="Proteomes" id="UP000031971">
    <property type="component" value="Unassembled WGS sequence"/>
</dbReference>
<keyword evidence="2" id="KW-1185">Reference proteome</keyword>
<evidence type="ECO:0000313" key="2">
    <source>
        <dbReference type="Proteomes" id="UP000031971"/>
    </source>
</evidence>
<dbReference type="EMBL" id="JXSL01000030">
    <property type="protein sequence ID" value="KIL97278.1"/>
    <property type="molecule type" value="Genomic_DNA"/>
</dbReference>
<gene>
    <name evidence="1" type="ORF">CCC_00339</name>
</gene>
<comment type="caution">
    <text evidence="1">The sequence shown here is derived from an EMBL/GenBank/DDBJ whole genome shotgun (WGS) entry which is preliminary data.</text>
</comment>
<dbReference type="STRING" id="272627.CCC_00339"/>
<dbReference type="AlphaFoldDB" id="A0A0C2YQ82"/>
<proteinExistence type="predicted"/>
<reference evidence="1 2" key="1">
    <citation type="submission" date="2015-01" db="EMBL/GenBank/DDBJ databases">
        <title>Genome Sequence of Magnetospirillum magnetotacticum Strain MS-1.</title>
        <authorList>
            <person name="Marinov G.K."/>
            <person name="Smalley M.D."/>
            <person name="DeSalvo G."/>
        </authorList>
    </citation>
    <scope>NUCLEOTIDE SEQUENCE [LARGE SCALE GENOMIC DNA]</scope>
    <source>
        <strain evidence="1 2">MS-1</strain>
    </source>
</reference>
<protein>
    <submittedName>
        <fullName evidence="1">Uncharacterized protein</fullName>
    </submittedName>
</protein>
<name>A0A0C2YQ82_PARME</name>
<organism evidence="1 2">
    <name type="scientific">Paramagnetospirillum magnetotacticum MS-1</name>
    <dbReference type="NCBI Taxonomy" id="272627"/>
    <lineage>
        <taxon>Bacteria</taxon>
        <taxon>Pseudomonadati</taxon>
        <taxon>Pseudomonadota</taxon>
        <taxon>Alphaproteobacteria</taxon>
        <taxon>Rhodospirillales</taxon>
        <taxon>Magnetospirillaceae</taxon>
        <taxon>Paramagnetospirillum</taxon>
    </lineage>
</organism>
<accession>A0A0C2YQ82</accession>